<evidence type="ECO:0000256" key="2">
    <source>
        <dbReference type="ARBA" id="ARBA00023002"/>
    </source>
</evidence>
<dbReference type="PRINTS" id="PR00081">
    <property type="entry name" value="GDHRDH"/>
</dbReference>
<dbReference type="InterPro" id="IPR036291">
    <property type="entry name" value="NAD(P)-bd_dom_sf"/>
</dbReference>
<dbReference type="PROSITE" id="PS00061">
    <property type="entry name" value="ADH_SHORT"/>
    <property type="match status" value="1"/>
</dbReference>
<accession>A0ABT1LJB2</accession>
<dbReference type="InterPro" id="IPR020904">
    <property type="entry name" value="Sc_DH/Rdtase_CS"/>
</dbReference>
<keyword evidence="5" id="KW-1185">Reference proteome</keyword>
<name>A0ABT1LJB2_9HYPH</name>
<dbReference type="Pfam" id="PF00106">
    <property type="entry name" value="adh_short"/>
    <property type="match status" value="1"/>
</dbReference>
<keyword evidence="2" id="KW-0560">Oxidoreductase</keyword>
<evidence type="ECO:0000256" key="3">
    <source>
        <dbReference type="RuleBase" id="RU000363"/>
    </source>
</evidence>
<protein>
    <submittedName>
        <fullName evidence="4">SDR family oxidoreductase</fullName>
    </submittedName>
</protein>
<evidence type="ECO:0000313" key="4">
    <source>
        <dbReference type="EMBL" id="MCP8940323.1"/>
    </source>
</evidence>
<dbReference type="Proteomes" id="UP001205890">
    <property type="component" value="Unassembled WGS sequence"/>
</dbReference>
<evidence type="ECO:0000313" key="5">
    <source>
        <dbReference type="Proteomes" id="UP001205890"/>
    </source>
</evidence>
<dbReference type="PRINTS" id="PR00080">
    <property type="entry name" value="SDRFAMILY"/>
</dbReference>
<dbReference type="PANTHER" id="PTHR42760">
    <property type="entry name" value="SHORT-CHAIN DEHYDROGENASES/REDUCTASES FAMILY MEMBER"/>
    <property type="match status" value="1"/>
</dbReference>
<dbReference type="InterPro" id="IPR002347">
    <property type="entry name" value="SDR_fam"/>
</dbReference>
<dbReference type="EMBL" id="JANCLU010000020">
    <property type="protein sequence ID" value="MCP8940323.1"/>
    <property type="molecule type" value="Genomic_DNA"/>
</dbReference>
<dbReference type="Gene3D" id="3.40.50.720">
    <property type="entry name" value="NAD(P)-binding Rossmann-like Domain"/>
    <property type="match status" value="1"/>
</dbReference>
<evidence type="ECO:0000256" key="1">
    <source>
        <dbReference type="ARBA" id="ARBA00006484"/>
    </source>
</evidence>
<dbReference type="PANTHER" id="PTHR42760:SF5">
    <property type="entry name" value="2-DEHYDRO-3-DEOXY-D-GLUCONATE 5-DEHYDROGENASE"/>
    <property type="match status" value="1"/>
</dbReference>
<comment type="caution">
    <text evidence="4">The sequence shown here is derived from an EMBL/GenBank/DDBJ whole genome shotgun (WGS) entry which is preliminary data.</text>
</comment>
<organism evidence="4 5">
    <name type="scientific">Alsobacter ponti</name>
    <dbReference type="NCBI Taxonomy" id="2962936"/>
    <lineage>
        <taxon>Bacteria</taxon>
        <taxon>Pseudomonadati</taxon>
        <taxon>Pseudomonadota</taxon>
        <taxon>Alphaproteobacteria</taxon>
        <taxon>Hyphomicrobiales</taxon>
        <taxon>Alsobacteraceae</taxon>
        <taxon>Alsobacter</taxon>
    </lineage>
</organism>
<dbReference type="CDD" id="cd05347">
    <property type="entry name" value="Ga5DH-like_SDR_c"/>
    <property type="match status" value="1"/>
</dbReference>
<reference evidence="4 5" key="1">
    <citation type="submission" date="2022-07" db="EMBL/GenBank/DDBJ databases">
        <authorList>
            <person name="Li W.-J."/>
            <person name="Deng Q.-Q."/>
        </authorList>
    </citation>
    <scope>NUCLEOTIDE SEQUENCE [LARGE SCALE GENOMIC DNA]</scope>
    <source>
        <strain evidence="4 5">SYSU M60028</strain>
    </source>
</reference>
<gene>
    <name evidence="4" type="ORF">NK718_17490</name>
</gene>
<dbReference type="RefSeq" id="WP_254744915.1">
    <property type="nucleotide sequence ID" value="NZ_JANCLU010000020.1"/>
</dbReference>
<comment type="similarity">
    <text evidence="1 3">Belongs to the short-chain dehydrogenases/reductases (SDR) family.</text>
</comment>
<dbReference type="SUPFAM" id="SSF51735">
    <property type="entry name" value="NAD(P)-binding Rossmann-fold domains"/>
    <property type="match status" value="1"/>
</dbReference>
<proteinExistence type="inferred from homology"/>
<sequence length="255" mass="26683">MSLQLFDLTGRVALVTGSSQGIGLAIAAGLARAGATVVLNGRDAGKLAKAEAALRAEGLKTSSAAFDVTDPAACEQAVADIEASVGPIDILVNNAGKQHRAPATEFPDEAWHDLFRTNVDSAFFMARSVGRRMIPRGRGKIVNIGSVQSELGRATIVPYTATKGAVKMMTRGLATEWAKHGLQVNGIGPGYFDTPLNKALVDNPEFSAWLCARTPAGRWGRLDELVGAAIFLSSSASDYVNGHMLMVDGGMTAAV</sequence>